<organism evidence="15">
    <name type="scientific">Papilio xuthus</name>
    <name type="common">Asian swallowtail butterfly</name>
    <dbReference type="NCBI Taxonomy" id="66420"/>
    <lineage>
        <taxon>Eukaryota</taxon>
        <taxon>Metazoa</taxon>
        <taxon>Ecdysozoa</taxon>
        <taxon>Arthropoda</taxon>
        <taxon>Hexapoda</taxon>
        <taxon>Insecta</taxon>
        <taxon>Pterygota</taxon>
        <taxon>Neoptera</taxon>
        <taxon>Endopterygota</taxon>
        <taxon>Lepidoptera</taxon>
        <taxon>Glossata</taxon>
        <taxon>Ditrysia</taxon>
        <taxon>Papilionoidea</taxon>
        <taxon>Papilionidae</taxon>
        <taxon>Papilioninae</taxon>
        <taxon>Papilio</taxon>
    </lineage>
</organism>
<name>A0AAJ6ZFI8_PAPXU</name>
<evidence type="ECO:0000259" key="14">
    <source>
        <dbReference type="PROSITE" id="PS51800"/>
    </source>
</evidence>
<evidence type="ECO:0000256" key="4">
    <source>
        <dbReference type="ARBA" id="ARBA00022691"/>
    </source>
</evidence>
<dbReference type="InterPro" id="IPR007871">
    <property type="entry name" value="Methyltransferase_TRM13"/>
</dbReference>
<keyword evidence="5 12" id="KW-0819">tRNA processing</keyword>
<evidence type="ECO:0000256" key="8">
    <source>
        <dbReference type="ARBA" id="ARBA00022833"/>
    </source>
</evidence>
<protein>
    <recommendedName>
        <fullName evidence="12">tRNA:m(4)X modification enzyme TRM13</fullName>
        <ecNumber evidence="12">2.1.1.225</ecNumber>
    </recommendedName>
</protein>
<gene>
    <name evidence="15" type="primary">LOC106120623</name>
</gene>
<dbReference type="AlphaFoldDB" id="A0AAJ6ZFI8"/>
<dbReference type="GeneID" id="106120623"/>
<keyword evidence="8 12" id="KW-0862">Zinc</keyword>
<keyword evidence="4 12" id="KW-0949">S-adenosyl-L-methionine</keyword>
<reference evidence="15" key="1">
    <citation type="submission" date="2025-08" db="UniProtKB">
        <authorList>
            <consortium name="RefSeq"/>
        </authorList>
    </citation>
    <scope>IDENTIFICATION</scope>
</reference>
<evidence type="ECO:0000256" key="2">
    <source>
        <dbReference type="ARBA" id="ARBA00022603"/>
    </source>
</evidence>
<sequence length="442" mass="49271">MEPQCQFYVVRKKRLCRMTVRPGNQYCGEHNPLPKDDLCKDDSRIPCPNDPKHTCYVRRLQKHLSICNARPLDDPDYIVRNVNCPPDSGTCWRRPLTQYTRSQIQHVIDKINCLYKVGRLQISEHVEVNIENAPEMAIHNAVLEEFTTVGRTESSLRHLRQASSILHLVEAEGLVKEGTCYVELGAGKGQLSVFAAEAWCGEGDGSSVMLVERAALRHKRDNRLRAGAAHRLRADLAHLVLGRTPAVRDSRATVALAKHLCGVATDYALRCVVGAGDETRAAGLVMATCCHHRCELSAYVGELQELGISDEEFNIMLGVVSWATCGHGRSRRYRGETDVTDTSNDLNDSESDESSETEVNHEQRVTEEESKERKCSKPSAGLAVGGRAEVGRRAKAVVDWGRVMYLRRRGWRARLCHFVPRHVSLENVCIVATALHSDGGTK</sequence>
<dbReference type="GO" id="GO:0030488">
    <property type="term" value="P:tRNA methylation"/>
    <property type="evidence" value="ECO:0007669"/>
    <property type="project" value="InterPro"/>
</dbReference>
<dbReference type="GO" id="GO:0008270">
    <property type="term" value="F:zinc ion binding"/>
    <property type="evidence" value="ECO:0007669"/>
    <property type="project" value="UniProtKB-KW"/>
</dbReference>
<evidence type="ECO:0000256" key="7">
    <source>
        <dbReference type="ARBA" id="ARBA00022771"/>
    </source>
</evidence>
<dbReference type="PANTHER" id="PTHR12998">
    <property type="entry name" value="TRNA:M(4)X MODIFICATION ENZYME TRM13 HOMOLOG"/>
    <property type="match status" value="1"/>
</dbReference>
<feature type="compositionally biased region" description="Acidic residues" evidence="13">
    <location>
        <begin position="347"/>
        <end position="356"/>
    </location>
</feature>
<dbReference type="EC" id="2.1.1.225" evidence="12"/>
<evidence type="ECO:0000256" key="12">
    <source>
        <dbReference type="RuleBase" id="RU367103"/>
    </source>
</evidence>
<comment type="function">
    <text evidence="12">tRNA methylase which 2'-O-methylates cytidine(4) in tRNA(Pro) and tRNA(Gly)(GCC), and adenosine(4) in tRNA(His).</text>
</comment>
<evidence type="ECO:0000256" key="5">
    <source>
        <dbReference type="ARBA" id="ARBA00022694"/>
    </source>
</evidence>
<dbReference type="Proteomes" id="UP000694872">
    <property type="component" value="Unplaced"/>
</dbReference>
<evidence type="ECO:0000256" key="6">
    <source>
        <dbReference type="ARBA" id="ARBA00022723"/>
    </source>
</evidence>
<dbReference type="GO" id="GO:0106050">
    <property type="term" value="F:tRNA 2'-O-methyltransferase activity"/>
    <property type="evidence" value="ECO:0007669"/>
    <property type="project" value="UniProtKB-UniRule"/>
</dbReference>
<feature type="compositionally biased region" description="Basic and acidic residues" evidence="13">
    <location>
        <begin position="358"/>
        <end position="375"/>
    </location>
</feature>
<dbReference type="RefSeq" id="XP_013171434.1">
    <property type="nucleotide sequence ID" value="XM_013315980.1"/>
</dbReference>
<comment type="similarity">
    <text evidence="1 12">Belongs to the methyltransferase TRM13 family.</text>
</comment>
<keyword evidence="7 12" id="KW-0863">Zinc-finger</keyword>
<dbReference type="InterPro" id="IPR021721">
    <property type="entry name" value="Znf_CCCH-type_TRM13"/>
</dbReference>
<keyword evidence="2 12" id="KW-0489">Methyltransferase</keyword>
<dbReference type="Pfam" id="PF11722">
    <property type="entry name" value="zf-TRM13_CCCH"/>
    <property type="match status" value="1"/>
</dbReference>
<evidence type="ECO:0000256" key="9">
    <source>
        <dbReference type="ARBA" id="ARBA00048165"/>
    </source>
</evidence>
<dbReference type="PROSITE" id="PS51800">
    <property type="entry name" value="ZF_CHHC_U11_48K"/>
    <property type="match status" value="1"/>
</dbReference>
<accession>A0AAJ6ZFI8</accession>
<evidence type="ECO:0000256" key="13">
    <source>
        <dbReference type="SAM" id="MobiDB-lite"/>
    </source>
</evidence>
<evidence type="ECO:0000313" key="15">
    <source>
        <dbReference type="RefSeq" id="XP_013171434.1"/>
    </source>
</evidence>
<feature type="region of interest" description="Disordered" evidence="13">
    <location>
        <begin position="333"/>
        <end position="381"/>
    </location>
</feature>
<dbReference type="Pfam" id="PF05206">
    <property type="entry name" value="TRM13"/>
    <property type="match status" value="1"/>
</dbReference>
<dbReference type="PANTHER" id="PTHR12998:SF0">
    <property type="entry name" value="TRNA:M(4)X MODIFICATION ENZYME TRM13 HOMOLOG"/>
    <property type="match status" value="1"/>
</dbReference>
<evidence type="ECO:0000256" key="11">
    <source>
        <dbReference type="ARBA" id="ARBA00049393"/>
    </source>
</evidence>
<dbReference type="InterPro" id="IPR022776">
    <property type="entry name" value="TRM13/UPF0224_CHHC_Znf_dom"/>
</dbReference>
<comment type="catalytic activity">
    <reaction evidence="11 12">
        <text>adenosine(4) in tRNA(His) + S-adenosyl-L-methionine = 2'-O-methyladenosine(4) in tRNA(His) + S-adenosyl-L-homocysteine + H(+)</text>
        <dbReference type="Rhea" id="RHEA:43196"/>
        <dbReference type="Rhea" id="RHEA-COMP:10401"/>
        <dbReference type="Rhea" id="RHEA-COMP:10402"/>
        <dbReference type="ChEBI" id="CHEBI:15378"/>
        <dbReference type="ChEBI" id="CHEBI:57856"/>
        <dbReference type="ChEBI" id="CHEBI:59789"/>
        <dbReference type="ChEBI" id="CHEBI:74411"/>
        <dbReference type="ChEBI" id="CHEBI:74477"/>
        <dbReference type="EC" id="2.1.1.225"/>
    </reaction>
</comment>
<comment type="catalytic activity">
    <reaction evidence="10 12">
        <text>cytidine(4) in tRNA(Gly)(GCC) + S-adenosyl-L-methionine = 2'-O-methylcytidine(4) in tRNA(Gly)(GCC) + S-adenosyl-L-homocysteine + H(+)</text>
        <dbReference type="Rhea" id="RHEA:43192"/>
        <dbReference type="Rhea" id="RHEA-COMP:10399"/>
        <dbReference type="Rhea" id="RHEA-COMP:10400"/>
        <dbReference type="ChEBI" id="CHEBI:15378"/>
        <dbReference type="ChEBI" id="CHEBI:57856"/>
        <dbReference type="ChEBI" id="CHEBI:59789"/>
        <dbReference type="ChEBI" id="CHEBI:74495"/>
        <dbReference type="ChEBI" id="CHEBI:82748"/>
        <dbReference type="EC" id="2.1.1.225"/>
    </reaction>
</comment>
<evidence type="ECO:0000256" key="3">
    <source>
        <dbReference type="ARBA" id="ARBA00022679"/>
    </source>
</evidence>
<evidence type="ECO:0000256" key="1">
    <source>
        <dbReference type="ARBA" id="ARBA00005265"/>
    </source>
</evidence>
<comment type="catalytic activity">
    <reaction evidence="9 12">
        <text>cytidine(4) in tRNA(Pro) + S-adenosyl-L-methionine = 2'-O-methylcytidine(4) in tRNA(Pro) + S-adenosyl-L-homocysteine + H(+)</text>
        <dbReference type="Rhea" id="RHEA:32767"/>
        <dbReference type="Rhea" id="RHEA-COMP:10397"/>
        <dbReference type="Rhea" id="RHEA-COMP:10398"/>
        <dbReference type="ChEBI" id="CHEBI:15378"/>
        <dbReference type="ChEBI" id="CHEBI:57856"/>
        <dbReference type="ChEBI" id="CHEBI:59789"/>
        <dbReference type="ChEBI" id="CHEBI:74495"/>
        <dbReference type="ChEBI" id="CHEBI:82748"/>
        <dbReference type="EC" id="2.1.1.225"/>
    </reaction>
</comment>
<dbReference type="InterPro" id="IPR039044">
    <property type="entry name" value="Trm13"/>
</dbReference>
<dbReference type="Pfam" id="PF05253">
    <property type="entry name" value="zf-U11-48K"/>
    <property type="match status" value="1"/>
</dbReference>
<proteinExistence type="inferred from homology"/>
<keyword evidence="3 12" id="KW-0808">Transferase</keyword>
<evidence type="ECO:0000256" key="10">
    <source>
        <dbReference type="ARBA" id="ARBA00048635"/>
    </source>
</evidence>
<dbReference type="KEGG" id="pxu:106120623"/>
<feature type="domain" description="CHHC U11-48K-type" evidence="14">
    <location>
        <begin position="44"/>
        <end position="71"/>
    </location>
</feature>
<keyword evidence="6 12" id="KW-0479">Metal-binding</keyword>